<dbReference type="RefSeq" id="WP_010599403.1">
    <property type="nucleotide sequence ID" value="NZ_JAPJUH010000002.1"/>
</dbReference>
<keyword evidence="1" id="KW-0732">Signal</keyword>
<dbReference type="PANTHER" id="PTHR34216:SF7">
    <property type="entry name" value="POLY-BETA-1,6-N-ACETYL-D-GLUCOSAMINE N-DEACETYLASE"/>
    <property type="match status" value="1"/>
</dbReference>
<dbReference type="GO" id="GO:0005975">
    <property type="term" value="P:carbohydrate metabolic process"/>
    <property type="evidence" value="ECO:0007669"/>
    <property type="project" value="InterPro"/>
</dbReference>
<evidence type="ECO:0000313" key="4">
    <source>
        <dbReference type="Proteomes" id="UP001142592"/>
    </source>
</evidence>
<dbReference type="CDD" id="cd10918">
    <property type="entry name" value="CE4_NodB_like_5s_6s"/>
    <property type="match status" value="1"/>
</dbReference>
<proteinExistence type="predicted"/>
<dbReference type="Pfam" id="PF01522">
    <property type="entry name" value="Polysacc_deac_1"/>
    <property type="match status" value="1"/>
</dbReference>
<evidence type="ECO:0000313" key="3">
    <source>
        <dbReference type="EMBL" id="MCX3264020.1"/>
    </source>
</evidence>
<dbReference type="PANTHER" id="PTHR34216">
    <property type="match status" value="1"/>
</dbReference>
<accession>A0A9X3DBC6</accession>
<name>A0A9X3DBC6_9SPHI</name>
<dbReference type="AlphaFoldDB" id="A0A9X3DBC6"/>
<organism evidence="3 4">
    <name type="scientific">Pedobacter agri</name>
    <dbReference type="NCBI Taxonomy" id="454586"/>
    <lineage>
        <taxon>Bacteria</taxon>
        <taxon>Pseudomonadati</taxon>
        <taxon>Bacteroidota</taxon>
        <taxon>Sphingobacteriia</taxon>
        <taxon>Sphingobacteriales</taxon>
        <taxon>Sphingobacteriaceae</taxon>
        <taxon>Pedobacter</taxon>
    </lineage>
</organism>
<dbReference type="EMBL" id="JAPJUH010000002">
    <property type="protein sequence ID" value="MCX3264020.1"/>
    <property type="molecule type" value="Genomic_DNA"/>
</dbReference>
<evidence type="ECO:0000256" key="1">
    <source>
        <dbReference type="ARBA" id="ARBA00022729"/>
    </source>
</evidence>
<gene>
    <name evidence="3" type="ORF">OQZ29_04645</name>
</gene>
<reference evidence="3" key="1">
    <citation type="submission" date="2022-11" db="EMBL/GenBank/DDBJ databases">
        <authorList>
            <person name="Graham C."/>
            <person name="Newman J.D."/>
        </authorList>
    </citation>
    <scope>NUCLEOTIDE SEQUENCE</scope>
    <source>
        <strain evidence="3">DSM 19486</strain>
    </source>
</reference>
<dbReference type="PROSITE" id="PS51677">
    <property type="entry name" value="NODB"/>
    <property type="match status" value="1"/>
</dbReference>
<dbReference type="InterPro" id="IPR051398">
    <property type="entry name" value="Polysacch_Deacetylase"/>
</dbReference>
<dbReference type="Gene3D" id="3.20.20.370">
    <property type="entry name" value="Glycoside hydrolase/deacetylase"/>
    <property type="match status" value="1"/>
</dbReference>
<dbReference type="InterPro" id="IPR002509">
    <property type="entry name" value="NODB_dom"/>
</dbReference>
<evidence type="ECO:0000259" key="2">
    <source>
        <dbReference type="PROSITE" id="PS51677"/>
    </source>
</evidence>
<comment type="caution">
    <text evidence="3">The sequence shown here is derived from an EMBL/GenBank/DDBJ whole genome shotgun (WGS) entry which is preliminary data.</text>
</comment>
<protein>
    <submittedName>
        <fullName evidence="3">Polysaccharide deacetylase family protein</fullName>
    </submittedName>
</protein>
<feature type="domain" description="NodB homology" evidence="2">
    <location>
        <begin position="61"/>
        <end position="252"/>
    </location>
</feature>
<dbReference type="Proteomes" id="UP001142592">
    <property type="component" value="Unassembled WGS sequence"/>
</dbReference>
<sequence length="252" mass="29090">MYFPVIMLHYVLDDPHESIAKWSITPRKFVEMLDCIDKMHLEVTTFEEIVTRGLSDRQLRNKVVITFDDCPKSLFDFAIPELLKRGMKAVFYVPTAYIGKYNLWDVEEHGTIKTPIMDVSEIKTLMDLGMEIGSHSHHHILLSKISGENGFDEISQSKKILERILSKPVYSIAYPYGEIPKRFKSALKKAGYKFGLSIYSPSQHEFSLRRIGIYQTDSKKSILFKLSKSYHLLREIGSPIKKIKRLVTTKGQ</sequence>
<dbReference type="InterPro" id="IPR011330">
    <property type="entry name" value="Glyco_hydro/deAcase_b/a-brl"/>
</dbReference>
<keyword evidence="4" id="KW-1185">Reference proteome</keyword>
<dbReference type="GO" id="GO:0016810">
    <property type="term" value="F:hydrolase activity, acting on carbon-nitrogen (but not peptide) bonds"/>
    <property type="evidence" value="ECO:0007669"/>
    <property type="project" value="InterPro"/>
</dbReference>
<dbReference type="SUPFAM" id="SSF88713">
    <property type="entry name" value="Glycoside hydrolase/deacetylase"/>
    <property type="match status" value="1"/>
</dbReference>